<dbReference type="WBParaSite" id="TCNE_0000508201-mRNA-1">
    <property type="protein sequence ID" value="TCNE_0000508201-mRNA-1"/>
    <property type="gene ID" value="TCNE_0000508201"/>
</dbReference>
<accession>A0A183U9B2</accession>
<proteinExistence type="predicted"/>
<feature type="region of interest" description="Disordered" evidence="1">
    <location>
        <begin position="22"/>
        <end position="55"/>
    </location>
</feature>
<reference evidence="2 3" key="2">
    <citation type="submission" date="2018-11" db="EMBL/GenBank/DDBJ databases">
        <authorList>
            <consortium name="Pathogen Informatics"/>
        </authorList>
    </citation>
    <scope>NUCLEOTIDE SEQUENCE [LARGE SCALE GENOMIC DNA]</scope>
</reference>
<keyword evidence="3" id="KW-1185">Reference proteome</keyword>
<protein>
    <submittedName>
        <fullName evidence="2 4">Uncharacterized protein</fullName>
    </submittedName>
</protein>
<evidence type="ECO:0000313" key="3">
    <source>
        <dbReference type="Proteomes" id="UP000050794"/>
    </source>
</evidence>
<evidence type="ECO:0000313" key="2">
    <source>
        <dbReference type="EMBL" id="VDM33976.1"/>
    </source>
</evidence>
<evidence type="ECO:0000256" key="1">
    <source>
        <dbReference type="SAM" id="MobiDB-lite"/>
    </source>
</evidence>
<sequence length="55" mass="6363">MVLVDHLVNLPEYRRLFRSPIPSRFDSYYDPYSSDTSSQDARSGSITPIIDKEAR</sequence>
<feature type="compositionally biased region" description="Low complexity" evidence="1">
    <location>
        <begin position="26"/>
        <end position="38"/>
    </location>
</feature>
<gene>
    <name evidence="2" type="ORF">TCNE_LOCUS5082</name>
</gene>
<organism evidence="3 4">
    <name type="scientific">Toxocara canis</name>
    <name type="common">Canine roundworm</name>
    <dbReference type="NCBI Taxonomy" id="6265"/>
    <lineage>
        <taxon>Eukaryota</taxon>
        <taxon>Metazoa</taxon>
        <taxon>Ecdysozoa</taxon>
        <taxon>Nematoda</taxon>
        <taxon>Chromadorea</taxon>
        <taxon>Rhabditida</taxon>
        <taxon>Spirurina</taxon>
        <taxon>Ascaridomorpha</taxon>
        <taxon>Ascaridoidea</taxon>
        <taxon>Toxocaridae</taxon>
        <taxon>Toxocara</taxon>
    </lineage>
</organism>
<evidence type="ECO:0000313" key="4">
    <source>
        <dbReference type="WBParaSite" id="TCNE_0000508201-mRNA-1"/>
    </source>
</evidence>
<reference evidence="4" key="1">
    <citation type="submission" date="2016-06" db="UniProtKB">
        <authorList>
            <consortium name="WormBaseParasite"/>
        </authorList>
    </citation>
    <scope>IDENTIFICATION</scope>
</reference>
<name>A0A183U9B2_TOXCA</name>
<dbReference type="AlphaFoldDB" id="A0A183U9B2"/>
<dbReference type="Proteomes" id="UP000050794">
    <property type="component" value="Unassembled WGS sequence"/>
</dbReference>
<dbReference type="EMBL" id="UYWY01010868">
    <property type="protein sequence ID" value="VDM33976.1"/>
    <property type="molecule type" value="Genomic_DNA"/>
</dbReference>